<dbReference type="EMBL" id="JASDAP010000010">
    <property type="protein sequence ID" value="KAK1896133.1"/>
    <property type="molecule type" value="Genomic_DNA"/>
</dbReference>
<feature type="compositionally biased region" description="Polar residues" evidence="3">
    <location>
        <begin position="290"/>
        <end position="301"/>
    </location>
</feature>
<dbReference type="SUPFAM" id="SSF50156">
    <property type="entry name" value="PDZ domain-like"/>
    <property type="match status" value="1"/>
</dbReference>
<feature type="region of interest" description="Disordered" evidence="3">
    <location>
        <begin position="408"/>
        <end position="430"/>
    </location>
</feature>
<protein>
    <submittedName>
        <fullName evidence="6">Regulating synaptic membrane exocytosis protein 2</fullName>
    </submittedName>
</protein>
<feature type="compositionally biased region" description="Basic residues" evidence="3">
    <location>
        <begin position="308"/>
        <end position="317"/>
    </location>
</feature>
<organism evidence="6 7">
    <name type="scientific">Dissostichus eleginoides</name>
    <name type="common">Patagonian toothfish</name>
    <name type="synonym">Dissostichus amissus</name>
    <dbReference type="NCBI Taxonomy" id="100907"/>
    <lineage>
        <taxon>Eukaryota</taxon>
        <taxon>Metazoa</taxon>
        <taxon>Chordata</taxon>
        <taxon>Craniata</taxon>
        <taxon>Vertebrata</taxon>
        <taxon>Euteleostomi</taxon>
        <taxon>Actinopterygii</taxon>
        <taxon>Neopterygii</taxon>
        <taxon>Teleostei</taxon>
        <taxon>Neoteleostei</taxon>
        <taxon>Acanthomorphata</taxon>
        <taxon>Eupercaria</taxon>
        <taxon>Perciformes</taxon>
        <taxon>Notothenioidei</taxon>
        <taxon>Nototheniidae</taxon>
        <taxon>Dissostichus</taxon>
    </lineage>
</organism>
<dbReference type="CDD" id="cd06714">
    <property type="entry name" value="PDZ_RIM-like"/>
    <property type="match status" value="1"/>
</dbReference>
<name>A0AAD9F7S5_DISEL</name>
<feature type="compositionally biased region" description="Basic and acidic residues" evidence="3">
    <location>
        <begin position="132"/>
        <end position="147"/>
    </location>
</feature>
<feature type="compositionally biased region" description="Acidic residues" evidence="3">
    <location>
        <begin position="338"/>
        <end position="348"/>
    </location>
</feature>
<comment type="subcellular location">
    <subcellularLocation>
        <location evidence="2">Synapse</location>
    </subcellularLocation>
</comment>
<accession>A0AAD9F7S5</accession>
<feature type="region of interest" description="Disordered" evidence="3">
    <location>
        <begin position="717"/>
        <end position="762"/>
    </location>
</feature>
<dbReference type="GO" id="GO:0048788">
    <property type="term" value="C:cytoskeleton of presynaptic active zone"/>
    <property type="evidence" value="ECO:0007669"/>
    <property type="project" value="TreeGrafter"/>
</dbReference>
<dbReference type="PANTHER" id="PTHR12157">
    <property type="entry name" value="REGULATING SYNAPTIC MEMBRANE EXOCYTOSIS PROTEIN"/>
    <property type="match status" value="1"/>
</dbReference>
<dbReference type="SUPFAM" id="SSF49562">
    <property type="entry name" value="C2 domain (Calcium/lipid-binding domain, CaLB)"/>
    <property type="match status" value="1"/>
</dbReference>
<evidence type="ECO:0000256" key="1">
    <source>
        <dbReference type="ARBA" id="ARBA00023018"/>
    </source>
</evidence>
<evidence type="ECO:0000256" key="2">
    <source>
        <dbReference type="ARBA" id="ARBA00034103"/>
    </source>
</evidence>
<dbReference type="GO" id="GO:0048167">
    <property type="term" value="P:regulation of synaptic plasticity"/>
    <property type="evidence" value="ECO:0007669"/>
    <property type="project" value="TreeGrafter"/>
</dbReference>
<feature type="compositionally biased region" description="Basic and acidic residues" evidence="3">
    <location>
        <begin position="163"/>
        <end position="182"/>
    </location>
</feature>
<feature type="compositionally biased region" description="Polar residues" evidence="3">
    <location>
        <begin position="1000"/>
        <end position="1012"/>
    </location>
</feature>
<dbReference type="InterPro" id="IPR036034">
    <property type="entry name" value="PDZ_sf"/>
</dbReference>
<dbReference type="InterPro" id="IPR000008">
    <property type="entry name" value="C2_dom"/>
</dbReference>
<feature type="compositionally biased region" description="Basic and acidic residues" evidence="3">
    <location>
        <begin position="349"/>
        <end position="363"/>
    </location>
</feature>
<evidence type="ECO:0000313" key="7">
    <source>
        <dbReference type="Proteomes" id="UP001228049"/>
    </source>
</evidence>
<feature type="region of interest" description="Disordered" evidence="3">
    <location>
        <begin position="543"/>
        <end position="575"/>
    </location>
</feature>
<dbReference type="GO" id="GO:0050806">
    <property type="term" value="P:positive regulation of synaptic transmission"/>
    <property type="evidence" value="ECO:0007669"/>
    <property type="project" value="TreeGrafter"/>
</dbReference>
<feature type="compositionally biased region" description="Basic and acidic residues" evidence="3">
    <location>
        <begin position="939"/>
        <end position="972"/>
    </location>
</feature>
<feature type="domain" description="C2" evidence="4">
    <location>
        <begin position="586"/>
        <end position="709"/>
    </location>
</feature>
<feature type="compositionally biased region" description="Low complexity" evidence="3">
    <location>
        <begin position="1141"/>
        <end position="1159"/>
    </location>
</feature>
<sequence>MQFETLRQFCSSVLSHFNGAFSAPQNILQTELFEQALSNIGKRSPSASRDPNQKYDQGEGGDHSQYAPTDGGMPRSPSDYGDGDPRRAPRGPHMYPDADAARMGYRDRRGPGRWHSQEYPLDQELDGPSEYDLQRQRQEEFQTRYRSDPNLARYPVKPQPYEEQMRMHAEVGRMRHERRHSDVSLAYTEQDDPGPVRLSRQHLTERRPPMVGQRSYSVDRSSPGPMGGSLGGHRSSNHSPPTPHRSPVLGDRSGDLRRGDMDSMRRQQHHLDPSSAVRKTKREKMESMLRNDSLSSDQSESVRPPPPKPHKTKKGGKMRQVSLSSSEEELATTPEYTSCEDVEIESESVSEKGDSQRGKRKTIEQTFMSEPTHTLSERQKKMVRFGGHSFEEDLAWCEPQVKDSGVDTCSSTTLNEEHSHSEKHPVTWQPSKDGDRLIGRILLNKRMKDGSVPRDSGALLGLKVVGGKMTESGRLCAFITKVRKGSLADTVGHLRPGDQVLEWNGKLLQGATFKEVYNIILDSKPEPQVELVVSRPIGDIPRIPDSTHAQLESSSSSFESQKVDRPSISVTSPMSPSMLRDAPQYLSGQLSVKLWYDKVGHQLIVTILGAKDLPPREDGRPRNPYVKIYFLPDRSDKSKRRTKTVKKSLEPKWNQTFMYSPVHRREFRERMLEITLWDQARVREEESEFLGEILIELETALLDDEPHWYKLQTHDVSSMPLPRASPNTQRRQLHGESPTRRLQNKDSYSYNSGSQRISDSEISDYDCEDGVGVITDYRSNGRDFQSSTLSVPDQVMSSNHCSHSADINRARSRSPSVPPPSSRSLDPAFDLRPSQYSSSLEWTTTVCLKITTLLTAATIACTLSAERKQSGYCVPLGWPAPIQRAPIPRTMTTREVLRMEQMSMLPNPAKHTVPALLGPPLSACLSLNNLCRNHGAMDRHEYHSRSRSADQRPSIERPTSRSRSTERPHDSSLMRSMPSLPSGRSAPPSPALTRAHPRSGSVQTSPNSTPMSSRRGRQLPQLPPTGKERNGAGEECVAPQPQNGGPAADCEEKPQGPAVNGRKGKSSEQYLNTWQGVGCESFQEQGMDMEERTRQMKLKMNKYKQGAGSDSRLEQDYHKRSGRDPRGSDNLSAKSSDSDVSDVSAVSRTSSASRFSSTSYMSVQSERPQGNRKIR</sequence>
<dbReference type="FunFam" id="2.30.42.10:FF:000003">
    <property type="entry name" value="Regulating synaptic membrane exocytosis protein 1, putative"/>
    <property type="match status" value="1"/>
</dbReference>
<dbReference type="InterPro" id="IPR001478">
    <property type="entry name" value="PDZ"/>
</dbReference>
<evidence type="ECO:0000313" key="6">
    <source>
        <dbReference type="EMBL" id="KAK1896133.1"/>
    </source>
</evidence>
<dbReference type="Proteomes" id="UP001228049">
    <property type="component" value="Unassembled WGS sequence"/>
</dbReference>
<feature type="compositionally biased region" description="Basic and acidic residues" evidence="3">
    <location>
        <begin position="252"/>
        <end position="272"/>
    </location>
</feature>
<dbReference type="PROSITE" id="PS50106">
    <property type="entry name" value="PDZ"/>
    <property type="match status" value="1"/>
</dbReference>
<feature type="compositionally biased region" description="Polar residues" evidence="3">
    <location>
        <begin position="782"/>
        <end position="802"/>
    </location>
</feature>
<feature type="compositionally biased region" description="Low complexity" evidence="3">
    <location>
        <begin position="973"/>
        <end position="982"/>
    </location>
</feature>
<dbReference type="GO" id="GO:0031267">
    <property type="term" value="F:small GTPase binding"/>
    <property type="evidence" value="ECO:0007669"/>
    <property type="project" value="InterPro"/>
</dbReference>
<dbReference type="GO" id="GO:0048791">
    <property type="term" value="P:calcium ion-regulated exocytosis of neurotransmitter"/>
    <property type="evidence" value="ECO:0007669"/>
    <property type="project" value="TreeGrafter"/>
</dbReference>
<dbReference type="Gene3D" id="2.60.40.150">
    <property type="entry name" value="C2 domain"/>
    <property type="match status" value="1"/>
</dbReference>
<dbReference type="PANTHER" id="PTHR12157:SF15">
    <property type="entry name" value="REGULATING SYNAPTIC MEMBRANE EXOCYTOSIS PROTEIN 2"/>
    <property type="match status" value="1"/>
</dbReference>
<dbReference type="GO" id="GO:0042734">
    <property type="term" value="C:presynaptic membrane"/>
    <property type="evidence" value="ECO:0007669"/>
    <property type="project" value="TreeGrafter"/>
</dbReference>
<keyword evidence="7" id="KW-1185">Reference proteome</keyword>
<feature type="compositionally biased region" description="Basic and acidic residues" evidence="3">
    <location>
        <begin position="1111"/>
        <end position="1127"/>
    </location>
</feature>
<evidence type="ECO:0000259" key="5">
    <source>
        <dbReference type="PROSITE" id="PS50106"/>
    </source>
</evidence>
<evidence type="ECO:0000259" key="4">
    <source>
        <dbReference type="PROSITE" id="PS50004"/>
    </source>
</evidence>
<feature type="compositionally biased region" description="Basic and acidic residues" evidence="3">
    <location>
        <begin position="51"/>
        <end position="62"/>
    </location>
</feature>
<feature type="region of interest" description="Disordered" evidence="3">
    <location>
        <begin position="1085"/>
        <end position="1175"/>
    </location>
</feature>
<dbReference type="SMART" id="SM00239">
    <property type="entry name" value="C2"/>
    <property type="match status" value="1"/>
</dbReference>
<dbReference type="GO" id="GO:0044325">
    <property type="term" value="F:transmembrane transporter binding"/>
    <property type="evidence" value="ECO:0007669"/>
    <property type="project" value="TreeGrafter"/>
</dbReference>
<feature type="compositionally biased region" description="Basic and acidic residues" evidence="3">
    <location>
        <begin position="415"/>
        <end position="425"/>
    </location>
</feature>
<feature type="region of interest" description="Disordered" evidence="3">
    <location>
        <begin position="939"/>
        <end position="1069"/>
    </location>
</feature>
<dbReference type="AlphaFoldDB" id="A0AAD9F7S5"/>
<feature type="domain" description="PDZ" evidence="5">
    <location>
        <begin position="440"/>
        <end position="535"/>
    </location>
</feature>
<dbReference type="Pfam" id="PF00168">
    <property type="entry name" value="C2"/>
    <property type="match status" value="1"/>
</dbReference>
<evidence type="ECO:0000256" key="3">
    <source>
        <dbReference type="SAM" id="MobiDB-lite"/>
    </source>
</evidence>
<reference evidence="6" key="1">
    <citation type="submission" date="2023-04" db="EMBL/GenBank/DDBJ databases">
        <title>Chromosome-level genome of Chaenocephalus aceratus.</title>
        <authorList>
            <person name="Park H."/>
        </authorList>
    </citation>
    <scope>NUCLEOTIDE SEQUENCE</scope>
    <source>
        <strain evidence="6">DE</strain>
        <tissue evidence="6">Muscle</tissue>
    </source>
</reference>
<feature type="compositionally biased region" description="Polar residues" evidence="3">
    <location>
        <begin position="745"/>
        <end position="757"/>
    </location>
</feature>
<dbReference type="FunFam" id="2.60.40.150:FF:000003">
    <property type="entry name" value="Regulating synaptic membrane exocytosis protein 2"/>
    <property type="match status" value="1"/>
</dbReference>
<gene>
    <name evidence="6" type="ORF">KUDE01_021581</name>
</gene>
<dbReference type="GO" id="GO:2000300">
    <property type="term" value="P:regulation of synaptic vesicle exocytosis"/>
    <property type="evidence" value="ECO:0007669"/>
    <property type="project" value="TreeGrafter"/>
</dbReference>
<dbReference type="CDD" id="cd04031">
    <property type="entry name" value="C2A_RIM1alpha"/>
    <property type="match status" value="1"/>
</dbReference>
<dbReference type="PROSITE" id="PS50004">
    <property type="entry name" value="C2"/>
    <property type="match status" value="1"/>
</dbReference>
<proteinExistence type="predicted"/>
<dbReference type="SMART" id="SM00228">
    <property type="entry name" value="PDZ"/>
    <property type="match status" value="1"/>
</dbReference>
<feature type="region of interest" description="Disordered" evidence="3">
    <location>
        <begin position="782"/>
        <end position="829"/>
    </location>
</feature>
<dbReference type="GO" id="GO:0042391">
    <property type="term" value="P:regulation of membrane potential"/>
    <property type="evidence" value="ECO:0007669"/>
    <property type="project" value="TreeGrafter"/>
</dbReference>
<comment type="caution">
    <text evidence="6">The sequence shown here is derived from an EMBL/GenBank/DDBJ whole genome shotgun (WGS) entry which is preliminary data.</text>
</comment>
<dbReference type="Gene3D" id="2.30.42.10">
    <property type="match status" value="1"/>
</dbReference>
<keyword evidence="1" id="KW-0770">Synapse</keyword>
<dbReference type="Pfam" id="PF00595">
    <property type="entry name" value="PDZ"/>
    <property type="match status" value="1"/>
</dbReference>
<feature type="region of interest" description="Disordered" evidence="3">
    <location>
        <begin position="41"/>
        <end position="363"/>
    </location>
</feature>
<dbReference type="InterPro" id="IPR035892">
    <property type="entry name" value="C2_domain_sf"/>
</dbReference>
<dbReference type="InterPro" id="IPR039032">
    <property type="entry name" value="Rim-like"/>
</dbReference>